<proteinExistence type="predicted"/>
<evidence type="ECO:0008006" key="3">
    <source>
        <dbReference type="Google" id="ProtNLM"/>
    </source>
</evidence>
<dbReference type="EMBL" id="KZ857403">
    <property type="protein sequence ID" value="RDX49770.1"/>
    <property type="molecule type" value="Genomic_DNA"/>
</dbReference>
<keyword evidence="2" id="KW-1185">Reference proteome</keyword>
<organism evidence="1 2">
    <name type="scientific">Lentinus brumalis</name>
    <dbReference type="NCBI Taxonomy" id="2498619"/>
    <lineage>
        <taxon>Eukaryota</taxon>
        <taxon>Fungi</taxon>
        <taxon>Dikarya</taxon>
        <taxon>Basidiomycota</taxon>
        <taxon>Agaricomycotina</taxon>
        <taxon>Agaricomycetes</taxon>
        <taxon>Polyporales</taxon>
        <taxon>Polyporaceae</taxon>
        <taxon>Lentinus</taxon>
    </lineage>
</organism>
<sequence length="243" mass="27408">MEPTIAVIYPKLRHLKVQPDTDLLLALAPYVHAFPNLTHLCVTSFGNSGARCYIAGPGPPASGVGRDRWRHLMEFVGAIEDLYHLTELTSHVPRLAFRWQSDHDISLLGAVLARAQPVHLIFGPGHLHFILFVYYVKSLAEAGIREGTTALKYLELNVYLEMGKFVFENLMDDLKVWLLTMPRLQAFKMSLVLPYPSFSGFVECLVCEHPSLKHVTMALPLGMDRKARRIAADEGRVTYQETH</sequence>
<protein>
    <recommendedName>
        <fullName evidence="3">F-box domain-containing protein</fullName>
    </recommendedName>
</protein>
<reference evidence="1 2" key="1">
    <citation type="journal article" date="2018" name="Biotechnol. Biofuels">
        <title>Integrative visual omics of the white-rot fungus Polyporus brumalis exposes the biotechnological potential of its oxidative enzymes for delignifying raw plant biomass.</title>
        <authorList>
            <person name="Miyauchi S."/>
            <person name="Rancon A."/>
            <person name="Drula E."/>
            <person name="Hage H."/>
            <person name="Chaduli D."/>
            <person name="Favel A."/>
            <person name="Grisel S."/>
            <person name="Henrissat B."/>
            <person name="Herpoel-Gimbert I."/>
            <person name="Ruiz-Duenas F.J."/>
            <person name="Chevret D."/>
            <person name="Hainaut M."/>
            <person name="Lin J."/>
            <person name="Wang M."/>
            <person name="Pangilinan J."/>
            <person name="Lipzen A."/>
            <person name="Lesage-Meessen L."/>
            <person name="Navarro D."/>
            <person name="Riley R."/>
            <person name="Grigoriev I.V."/>
            <person name="Zhou S."/>
            <person name="Raouche S."/>
            <person name="Rosso M.N."/>
        </authorList>
    </citation>
    <scope>NUCLEOTIDE SEQUENCE [LARGE SCALE GENOMIC DNA]</scope>
    <source>
        <strain evidence="1 2">BRFM 1820</strain>
    </source>
</reference>
<evidence type="ECO:0000313" key="1">
    <source>
        <dbReference type="EMBL" id="RDX49770.1"/>
    </source>
</evidence>
<accession>A0A371DB78</accession>
<evidence type="ECO:0000313" key="2">
    <source>
        <dbReference type="Proteomes" id="UP000256964"/>
    </source>
</evidence>
<name>A0A371DB78_9APHY</name>
<dbReference type="Proteomes" id="UP000256964">
    <property type="component" value="Unassembled WGS sequence"/>
</dbReference>
<dbReference type="AlphaFoldDB" id="A0A371DB78"/>
<gene>
    <name evidence="1" type="ORF">OH76DRAFT_1482872</name>
</gene>